<sequence>MEPLSIAFGVGLFVLIFGAIEYLDDILDRFYPTDEDLDIE</sequence>
<reference evidence="2 3" key="1">
    <citation type="journal article" date="2019" name="Int. J. Syst. Evol. Microbiol.">
        <title>The Global Catalogue of Microorganisms (GCM) 10K type strain sequencing project: providing services to taxonomists for standard genome sequencing and annotation.</title>
        <authorList>
            <consortium name="The Broad Institute Genomics Platform"/>
            <consortium name="The Broad Institute Genome Sequencing Center for Infectious Disease"/>
            <person name="Wu L."/>
            <person name="Ma J."/>
        </authorList>
    </citation>
    <scope>NUCLEOTIDE SEQUENCE [LARGE SCALE GENOMIC DNA]</scope>
    <source>
        <strain evidence="2 3">DT85</strain>
    </source>
</reference>
<comment type="caution">
    <text evidence="2">The sequence shown here is derived from an EMBL/GenBank/DDBJ whole genome shotgun (WGS) entry which is preliminary data.</text>
</comment>
<dbReference type="RefSeq" id="WP_276235840.1">
    <property type="nucleotide sequence ID" value="NZ_CP119802.1"/>
</dbReference>
<dbReference type="EMBL" id="JBHTAP010000001">
    <property type="protein sequence ID" value="MFC7234818.1"/>
    <property type="molecule type" value="Genomic_DNA"/>
</dbReference>
<evidence type="ECO:0000256" key="1">
    <source>
        <dbReference type="SAM" id="Phobius"/>
    </source>
</evidence>
<keyword evidence="1" id="KW-0812">Transmembrane</keyword>
<evidence type="ECO:0000313" key="3">
    <source>
        <dbReference type="Proteomes" id="UP001596398"/>
    </source>
</evidence>
<dbReference type="AlphaFoldDB" id="A0ABD5ZN05"/>
<keyword evidence="1" id="KW-1133">Transmembrane helix</keyword>
<evidence type="ECO:0008006" key="4">
    <source>
        <dbReference type="Google" id="ProtNLM"/>
    </source>
</evidence>
<name>A0ABD5ZN05_9EURY</name>
<organism evidence="2 3">
    <name type="scientific">Halosegnis marinus</name>
    <dbReference type="NCBI Taxonomy" id="3034023"/>
    <lineage>
        <taxon>Archaea</taxon>
        <taxon>Methanobacteriati</taxon>
        <taxon>Methanobacteriota</taxon>
        <taxon>Stenosarchaea group</taxon>
        <taxon>Halobacteria</taxon>
        <taxon>Halobacteriales</taxon>
        <taxon>Natronomonadaceae</taxon>
        <taxon>Halosegnis</taxon>
    </lineage>
</organism>
<protein>
    <recommendedName>
        <fullName evidence="4">Photosystem II reaction center protein PsbN</fullName>
    </recommendedName>
</protein>
<keyword evidence="1" id="KW-0472">Membrane</keyword>
<accession>A0ABD5ZN05</accession>
<dbReference type="Proteomes" id="UP001596398">
    <property type="component" value="Unassembled WGS sequence"/>
</dbReference>
<feature type="transmembrane region" description="Helical" evidence="1">
    <location>
        <begin position="6"/>
        <end position="23"/>
    </location>
</feature>
<dbReference type="GeneID" id="79266489"/>
<evidence type="ECO:0000313" key="2">
    <source>
        <dbReference type="EMBL" id="MFC7234818.1"/>
    </source>
</evidence>
<proteinExistence type="predicted"/>
<gene>
    <name evidence="2" type="ORF">ACFQJ4_05730</name>
</gene>
<keyword evidence="3" id="KW-1185">Reference proteome</keyword>